<dbReference type="InterPro" id="IPR000209">
    <property type="entry name" value="Peptidase_S8/S53_dom"/>
</dbReference>
<keyword evidence="3" id="KW-0479">Metal-binding</keyword>
<evidence type="ECO:0000256" key="1">
    <source>
        <dbReference type="ARBA" id="ARBA00011073"/>
    </source>
</evidence>
<dbReference type="EMBL" id="CP134050">
    <property type="protein sequence ID" value="WNC17054.1"/>
    <property type="molecule type" value="Genomic_DNA"/>
</dbReference>
<reference evidence="9 10" key="1">
    <citation type="submission" date="2023-09" db="EMBL/GenBank/DDBJ databases">
        <title>Complete Genome and Methylome dissection of Bacillus brevis NEB573 original source of BbsI restriction endonuclease.</title>
        <authorList>
            <person name="Fomenkov A."/>
            <person name="Roberts R.D."/>
        </authorList>
    </citation>
    <scope>NUCLEOTIDE SEQUENCE [LARGE SCALE GENOMIC DNA]</scope>
    <source>
        <strain evidence="9 10">NEB573</strain>
    </source>
</reference>
<keyword evidence="5 6" id="KW-0720">Serine protease</keyword>
<evidence type="ECO:0000313" key="10">
    <source>
        <dbReference type="Proteomes" id="UP001256827"/>
    </source>
</evidence>
<keyword evidence="4 6" id="KW-0378">Hydrolase</keyword>
<dbReference type="Proteomes" id="UP001256827">
    <property type="component" value="Chromosome"/>
</dbReference>
<dbReference type="PANTHER" id="PTHR43806">
    <property type="entry name" value="PEPTIDASE S8"/>
    <property type="match status" value="1"/>
</dbReference>
<feature type="active site" description="Charge relay system" evidence="6">
    <location>
        <position position="298"/>
    </location>
</feature>
<accession>A0ABY9TC79</accession>
<gene>
    <name evidence="9" type="ORF">RGB73_12330</name>
</gene>
<dbReference type="InterPro" id="IPR023827">
    <property type="entry name" value="Peptidase_S8_Asp-AS"/>
</dbReference>
<sequence>MKIISFHRHTPFQEILADLRAHVTDQKEKQPWRCYDDLSCMCVNERVYERHHSHFSRYSATVEDNVTISVHAQSIEETTGEPVGGIATDEVPWGVRYVGAERLWKRGRGEGVNIAVIDTGISRDHYDLRDRIKGGVNLVSGRQNGHGTHVAGIIVAELNQKGIVGVSPEAHLYDVRAFGEDGKSSLATILRAIRWSVENRMDIVNMSFGMPQYSEALARAVERARNQGIIMVASAGNNGGEVEYPARYKGVIGVSAIDQKGKLADFSSRGKGANTKAPGVDILSTWPGNQFRTLNGTSMAAPHVTGLKALELSRARKKKG</sequence>
<evidence type="ECO:0000256" key="7">
    <source>
        <dbReference type="RuleBase" id="RU003355"/>
    </source>
</evidence>
<evidence type="ECO:0000256" key="2">
    <source>
        <dbReference type="ARBA" id="ARBA00022670"/>
    </source>
</evidence>
<keyword evidence="2 6" id="KW-0645">Protease</keyword>
<organism evidence="9 10">
    <name type="scientific">Brevibacillus brevis</name>
    <name type="common">Bacillus brevis</name>
    <dbReference type="NCBI Taxonomy" id="1393"/>
    <lineage>
        <taxon>Bacteria</taxon>
        <taxon>Bacillati</taxon>
        <taxon>Bacillota</taxon>
        <taxon>Bacilli</taxon>
        <taxon>Bacillales</taxon>
        <taxon>Paenibacillaceae</taxon>
        <taxon>Brevibacillus</taxon>
    </lineage>
</organism>
<feature type="domain" description="Peptidase S8/S53" evidence="8">
    <location>
        <begin position="109"/>
        <end position="314"/>
    </location>
</feature>
<evidence type="ECO:0000259" key="8">
    <source>
        <dbReference type="Pfam" id="PF00082"/>
    </source>
</evidence>
<dbReference type="PROSITE" id="PS51892">
    <property type="entry name" value="SUBTILASE"/>
    <property type="match status" value="1"/>
</dbReference>
<evidence type="ECO:0000256" key="3">
    <source>
        <dbReference type="ARBA" id="ARBA00022723"/>
    </source>
</evidence>
<feature type="active site" description="Charge relay system" evidence="6">
    <location>
        <position position="146"/>
    </location>
</feature>
<proteinExistence type="inferred from homology"/>
<dbReference type="InterPro" id="IPR023828">
    <property type="entry name" value="Peptidase_S8_Ser-AS"/>
</dbReference>
<dbReference type="PROSITE" id="PS00138">
    <property type="entry name" value="SUBTILASE_SER"/>
    <property type="match status" value="1"/>
</dbReference>
<dbReference type="InterPro" id="IPR050131">
    <property type="entry name" value="Peptidase_S8_subtilisin-like"/>
</dbReference>
<name>A0ABY9TC79_BREBE</name>
<evidence type="ECO:0000256" key="5">
    <source>
        <dbReference type="ARBA" id="ARBA00022825"/>
    </source>
</evidence>
<dbReference type="InterPro" id="IPR036852">
    <property type="entry name" value="Peptidase_S8/S53_dom_sf"/>
</dbReference>
<evidence type="ECO:0000256" key="6">
    <source>
        <dbReference type="PROSITE-ProRule" id="PRU01240"/>
    </source>
</evidence>
<dbReference type="Gene3D" id="3.40.50.200">
    <property type="entry name" value="Peptidase S8/S53 domain"/>
    <property type="match status" value="1"/>
</dbReference>
<keyword evidence="10" id="KW-1185">Reference proteome</keyword>
<comment type="similarity">
    <text evidence="1 6 7">Belongs to the peptidase S8 family.</text>
</comment>
<dbReference type="PROSITE" id="PS00137">
    <property type="entry name" value="SUBTILASE_HIS"/>
    <property type="match status" value="1"/>
</dbReference>
<dbReference type="PANTHER" id="PTHR43806:SF11">
    <property type="entry name" value="CEREVISIN-RELATED"/>
    <property type="match status" value="1"/>
</dbReference>
<dbReference type="PROSITE" id="PS00136">
    <property type="entry name" value="SUBTILASE_ASP"/>
    <property type="match status" value="1"/>
</dbReference>
<dbReference type="InterPro" id="IPR034202">
    <property type="entry name" value="Subtilisin_Carlsberg-like"/>
</dbReference>
<dbReference type="RefSeq" id="WP_310772380.1">
    <property type="nucleotide sequence ID" value="NZ_CP134050.1"/>
</dbReference>
<evidence type="ECO:0000313" key="9">
    <source>
        <dbReference type="EMBL" id="WNC17054.1"/>
    </source>
</evidence>
<dbReference type="InterPro" id="IPR022398">
    <property type="entry name" value="Peptidase_S8_His-AS"/>
</dbReference>
<dbReference type="SUPFAM" id="SSF52743">
    <property type="entry name" value="Subtilisin-like"/>
    <property type="match status" value="1"/>
</dbReference>
<dbReference type="PRINTS" id="PR00723">
    <property type="entry name" value="SUBTILISIN"/>
</dbReference>
<dbReference type="InterPro" id="IPR015500">
    <property type="entry name" value="Peptidase_S8_subtilisin-rel"/>
</dbReference>
<dbReference type="CDD" id="cd07477">
    <property type="entry name" value="Peptidases_S8_Subtilisin_subset"/>
    <property type="match status" value="1"/>
</dbReference>
<protein>
    <submittedName>
        <fullName evidence="9">S8 family peptidase</fullName>
    </submittedName>
</protein>
<evidence type="ECO:0000256" key="4">
    <source>
        <dbReference type="ARBA" id="ARBA00022801"/>
    </source>
</evidence>
<dbReference type="Pfam" id="PF00082">
    <property type="entry name" value="Peptidase_S8"/>
    <property type="match status" value="1"/>
</dbReference>
<feature type="active site" description="Charge relay system" evidence="6">
    <location>
        <position position="118"/>
    </location>
</feature>